<dbReference type="AlphaFoldDB" id="A0A1X2GTJ4"/>
<reference evidence="2 3" key="1">
    <citation type="submission" date="2016-07" db="EMBL/GenBank/DDBJ databases">
        <title>Pervasive Adenine N6-methylation of Active Genes in Fungi.</title>
        <authorList>
            <consortium name="DOE Joint Genome Institute"/>
            <person name="Mondo S.J."/>
            <person name="Dannebaum R.O."/>
            <person name="Kuo R.C."/>
            <person name="Labutti K."/>
            <person name="Haridas S."/>
            <person name="Kuo A."/>
            <person name="Salamov A."/>
            <person name="Ahrendt S.R."/>
            <person name="Lipzen A."/>
            <person name="Sullivan W."/>
            <person name="Andreopoulos W.B."/>
            <person name="Clum A."/>
            <person name="Lindquist E."/>
            <person name="Daum C."/>
            <person name="Ramamoorthy G.K."/>
            <person name="Gryganskyi A."/>
            <person name="Culley D."/>
            <person name="Magnuson J.K."/>
            <person name="James T.Y."/>
            <person name="O'Malley M.A."/>
            <person name="Stajich J.E."/>
            <person name="Spatafora J.W."/>
            <person name="Visel A."/>
            <person name="Grigoriev I.V."/>
        </authorList>
    </citation>
    <scope>NUCLEOTIDE SEQUENCE [LARGE SCALE GENOMIC DNA]</scope>
    <source>
        <strain evidence="2 3">NRRL 3301</strain>
    </source>
</reference>
<dbReference type="Proteomes" id="UP000242146">
    <property type="component" value="Unassembled WGS sequence"/>
</dbReference>
<accession>A0A1X2GTJ4</accession>
<comment type="caution">
    <text evidence="2">The sequence shown here is derived from an EMBL/GenBank/DDBJ whole genome shotgun (WGS) entry which is preliminary data.</text>
</comment>
<dbReference type="EMBL" id="MCGT01000003">
    <property type="protein sequence ID" value="ORX61337.1"/>
    <property type="molecule type" value="Genomic_DNA"/>
</dbReference>
<evidence type="ECO:0000313" key="3">
    <source>
        <dbReference type="Proteomes" id="UP000242146"/>
    </source>
</evidence>
<protein>
    <submittedName>
        <fullName evidence="2">Uncharacterized protein</fullName>
    </submittedName>
</protein>
<evidence type="ECO:0000313" key="2">
    <source>
        <dbReference type="EMBL" id="ORX61337.1"/>
    </source>
</evidence>
<feature type="transmembrane region" description="Helical" evidence="1">
    <location>
        <begin position="12"/>
        <end position="31"/>
    </location>
</feature>
<organism evidence="2 3">
    <name type="scientific">Hesseltinella vesiculosa</name>
    <dbReference type="NCBI Taxonomy" id="101127"/>
    <lineage>
        <taxon>Eukaryota</taxon>
        <taxon>Fungi</taxon>
        <taxon>Fungi incertae sedis</taxon>
        <taxon>Mucoromycota</taxon>
        <taxon>Mucoromycotina</taxon>
        <taxon>Mucoromycetes</taxon>
        <taxon>Mucorales</taxon>
        <taxon>Cunninghamellaceae</taxon>
        <taxon>Hesseltinella</taxon>
    </lineage>
</organism>
<keyword evidence="1" id="KW-0812">Transmembrane</keyword>
<keyword evidence="1" id="KW-0472">Membrane</keyword>
<proteinExistence type="predicted"/>
<gene>
    <name evidence="2" type="ORF">DM01DRAFT_1120736</name>
</gene>
<name>A0A1X2GTJ4_9FUNG</name>
<keyword evidence="1" id="KW-1133">Transmembrane helix</keyword>
<keyword evidence="3" id="KW-1185">Reference proteome</keyword>
<sequence length="79" mass="9199">MGISNPDRLPPFFPPFFLGPLLSFLYACLLAKKQERSIHCQIERVRSYKMLATEQICRSLTICSFYSRKHGRQLAYARS</sequence>
<evidence type="ECO:0000256" key="1">
    <source>
        <dbReference type="SAM" id="Phobius"/>
    </source>
</evidence>